<dbReference type="EMBL" id="BGPR01000005">
    <property type="protein sequence ID" value="GBL74407.1"/>
    <property type="molecule type" value="Genomic_DNA"/>
</dbReference>
<dbReference type="AlphaFoldDB" id="A0A4Y2A4E2"/>
<comment type="caution">
    <text evidence="1">The sequence shown here is derived from an EMBL/GenBank/DDBJ whole genome shotgun (WGS) entry which is preliminary data.</text>
</comment>
<dbReference type="Proteomes" id="UP000499080">
    <property type="component" value="Unassembled WGS sequence"/>
</dbReference>
<accession>A0A4Y2A4E2</accession>
<dbReference type="OrthoDB" id="10066376at2759"/>
<gene>
    <name evidence="1" type="ORF">AVEN_235366_1</name>
</gene>
<evidence type="ECO:0000313" key="1">
    <source>
        <dbReference type="EMBL" id="GBL74407.1"/>
    </source>
</evidence>
<proteinExistence type="predicted"/>
<organism evidence="1 2">
    <name type="scientific">Araneus ventricosus</name>
    <name type="common">Orbweaver spider</name>
    <name type="synonym">Epeira ventricosa</name>
    <dbReference type="NCBI Taxonomy" id="182803"/>
    <lineage>
        <taxon>Eukaryota</taxon>
        <taxon>Metazoa</taxon>
        <taxon>Ecdysozoa</taxon>
        <taxon>Arthropoda</taxon>
        <taxon>Chelicerata</taxon>
        <taxon>Arachnida</taxon>
        <taxon>Araneae</taxon>
        <taxon>Araneomorphae</taxon>
        <taxon>Entelegynae</taxon>
        <taxon>Araneoidea</taxon>
        <taxon>Araneidae</taxon>
        <taxon>Araneus</taxon>
    </lineage>
</organism>
<protein>
    <submittedName>
        <fullName evidence="1">Uncharacterized protein</fullName>
    </submittedName>
</protein>
<reference evidence="1 2" key="1">
    <citation type="journal article" date="2019" name="Sci. Rep.">
        <title>Orb-weaving spider Araneus ventricosus genome elucidates the spidroin gene catalogue.</title>
        <authorList>
            <person name="Kono N."/>
            <person name="Nakamura H."/>
            <person name="Ohtoshi R."/>
            <person name="Moran D.A.P."/>
            <person name="Shinohara A."/>
            <person name="Yoshida Y."/>
            <person name="Fujiwara M."/>
            <person name="Mori M."/>
            <person name="Tomita M."/>
            <person name="Arakawa K."/>
        </authorList>
    </citation>
    <scope>NUCLEOTIDE SEQUENCE [LARGE SCALE GENOMIC DNA]</scope>
</reference>
<evidence type="ECO:0000313" key="2">
    <source>
        <dbReference type="Proteomes" id="UP000499080"/>
    </source>
</evidence>
<name>A0A4Y2A4E2_ARAVE</name>
<sequence length="155" mass="17981">MKKIILGEKAADKPLTLDQKLKRSMLESIDRFQHEIDTRCEGIECISDRFAVLQPNNLIETSETELPKFVQSLGENYNKLSADGIFTEIQRLTRFLKSAKVPKEEYLGWTSLRFLKLVVQYELFDSVPNLTLTLRFFLTLCVSVVSRERSFRNSN</sequence>
<keyword evidence="2" id="KW-1185">Reference proteome</keyword>